<keyword evidence="5" id="KW-0378">Hydrolase</keyword>
<evidence type="ECO:0000256" key="7">
    <source>
        <dbReference type="SAM" id="Phobius"/>
    </source>
</evidence>
<dbReference type="Gene3D" id="3.30.2170.10">
    <property type="entry name" value="archaeoglobus fulgidus dsm 4304 superfamily"/>
    <property type="match status" value="1"/>
</dbReference>
<keyword evidence="7" id="KW-1133">Transmembrane helix</keyword>
<protein>
    <recommendedName>
        <fullName evidence="10">Endonuclease V</fullName>
    </recommendedName>
</protein>
<evidence type="ECO:0000313" key="9">
    <source>
        <dbReference type="Proteomes" id="UP000717996"/>
    </source>
</evidence>
<keyword evidence="7" id="KW-0472">Membrane</keyword>
<dbReference type="GO" id="GO:0003727">
    <property type="term" value="F:single-stranded RNA binding"/>
    <property type="evidence" value="ECO:0007669"/>
    <property type="project" value="TreeGrafter"/>
</dbReference>
<sequence>MSLYDNDPSGEQRRIWSEEQLELRKKHELNDRLSFDISLKGLKYIGGADLSFPLNDHENAVACLIVMTMPDLQVVYKRFLETKLYLPYISGFLAFREVNPLLTLLDQLKSEQPDLYPQILLIDGNGLLHPRQFGIACHLGVLADTPTIGVAKNFLMIPDELESITEMKNKWHATLQAKGDRLDLVGKKNDMLYGTALRTSSKNPLLVSQGHRVSLDLAVQVVLATCPKHQYEFCGNQSKSRFSEKNGDERGNSDDESDRTQKESDIWRASEESKIKQIERSVVFKRDTVSLLTLLFSAKTEESSHGRTNTGFTSSKEGSAVSAFLVKIFVIATVIVNAAIIATVITAAAISSLVWGFDTS</sequence>
<dbReference type="EMBL" id="JAANIT010000163">
    <property type="protein sequence ID" value="KAG1551192.1"/>
    <property type="molecule type" value="Genomic_DNA"/>
</dbReference>
<evidence type="ECO:0008006" key="10">
    <source>
        <dbReference type="Google" id="ProtNLM"/>
    </source>
</evidence>
<feature type="region of interest" description="Disordered" evidence="6">
    <location>
        <begin position="241"/>
        <end position="268"/>
    </location>
</feature>
<dbReference type="GO" id="GO:0005737">
    <property type="term" value="C:cytoplasm"/>
    <property type="evidence" value="ECO:0007669"/>
    <property type="project" value="UniProtKB-SubCell"/>
</dbReference>
<dbReference type="Proteomes" id="UP000717996">
    <property type="component" value="Unassembled WGS sequence"/>
</dbReference>
<keyword evidence="7" id="KW-0812">Transmembrane</keyword>
<keyword evidence="2" id="KW-0963">Cytoplasm</keyword>
<dbReference type="GO" id="GO:0016891">
    <property type="term" value="F:RNA endonuclease activity producing 5'-phosphomonoesters, hydrolytic mechanism"/>
    <property type="evidence" value="ECO:0007669"/>
    <property type="project" value="TreeGrafter"/>
</dbReference>
<dbReference type="CDD" id="cd06559">
    <property type="entry name" value="Endonuclease_V"/>
    <property type="match status" value="1"/>
</dbReference>
<evidence type="ECO:0000256" key="6">
    <source>
        <dbReference type="SAM" id="MobiDB-lite"/>
    </source>
</evidence>
<name>A0A9P6YL33_RHIOR</name>
<dbReference type="GO" id="GO:0006281">
    <property type="term" value="P:DNA repair"/>
    <property type="evidence" value="ECO:0007669"/>
    <property type="project" value="InterPro"/>
</dbReference>
<dbReference type="PANTHER" id="PTHR28511">
    <property type="entry name" value="ENDONUCLEASE V"/>
    <property type="match status" value="1"/>
</dbReference>
<dbReference type="Pfam" id="PF04493">
    <property type="entry name" value="Endonuclease_5"/>
    <property type="match status" value="1"/>
</dbReference>
<keyword evidence="4" id="KW-0255">Endonuclease</keyword>
<organism evidence="8 9">
    <name type="scientific">Rhizopus oryzae</name>
    <name type="common">Mucormycosis agent</name>
    <name type="synonym">Rhizopus arrhizus var. delemar</name>
    <dbReference type="NCBI Taxonomy" id="64495"/>
    <lineage>
        <taxon>Eukaryota</taxon>
        <taxon>Fungi</taxon>
        <taxon>Fungi incertae sedis</taxon>
        <taxon>Mucoromycota</taxon>
        <taxon>Mucoromycotina</taxon>
        <taxon>Mucoromycetes</taxon>
        <taxon>Mucorales</taxon>
        <taxon>Mucorineae</taxon>
        <taxon>Rhizopodaceae</taxon>
        <taxon>Rhizopus</taxon>
    </lineage>
</organism>
<accession>A0A9P6YL33</accession>
<dbReference type="GO" id="GO:0005730">
    <property type="term" value="C:nucleolus"/>
    <property type="evidence" value="ECO:0007669"/>
    <property type="project" value="TreeGrafter"/>
</dbReference>
<feature type="transmembrane region" description="Helical" evidence="7">
    <location>
        <begin position="324"/>
        <end position="357"/>
    </location>
</feature>
<dbReference type="PANTHER" id="PTHR28511:SF1">
    <property type="entry name" value="ENDONUCLEASE V"/>
    <property type="match status" value="1"/>
</dbReference>
<reference evidence="8" key="1">
    <citation type="journal article" date="2020" name="Microb. Genom.">
        <title>Genetic diversity of clinical and environmental Mucorales isolates obtained from an investigation of mucormycosis cases among solid organ transplant recipients.</title>
        <authorList>
            <person name="Nguyen M.H."/>
            <person name="Kaul D."/>
            <person name="Muto C."/>
            <person name="Cheng S.J."/>
            <person name="Richter R.A."/>
            <person name="Bruno V.M."/>
            <person name="Liu G."/>
            <person name="Beyhan S."/>
            <person name="Sundermann A.J."/>
            <person name="Mounaud S."/>
            <person name="Pasculle A.W."/>
            <person name="Nierman W.C."/>
            <person name="Driscoll E."/>
            <person name="Cumbie R."/>
            <person name="Clancy C.J."/>
            <person name="Dupont C.L."/>
        </authorList>
    </citation>
    <scope>NUCLEOTIDE SEQUENCE</scope>
    <source>
        <strain evidence="8">GL16</strain>
    </source>
</reference>
<dbReference type="AlphaFoldDB" id="A0A9P6YL33"/>
<gene>
    <name evidence="8" type="ORF">G6F51_002005</name>
</gene>
<dbReference type="InterPro" id="IPR007581">
    <property type="entry name" value="Endonuclease-V"/>
</dbReference>
<evidence type="ECO:0000256" key="3">
    <source>
        <dbReference type="ARBA" id="ARBA00022722"/>
    </source>
</evidence>
<evidence type="ECO:0000256" key="1">
    <source>
        <dbReference type="ARBA" id="ARBA00004496"/>
    </source>
</evidence>
<evidence type="ECO:0000313" key="8">
    <source>
        <dbReference type="EMBL" id="KAG1551192.1"/>
    </source>
</evidence>
<evidence type="ECO:0000256" key="5">
    <source>
        <dbReference type="ARBA" id="ARBA00022801"/>
    </source>
</evidence>
<keyword evidence="3" id="KW-0540">Nuclease</keyword>
<evidence type="ECO:0000256" key="2">
    <source>
        <dbReference type="ARBA" id="ARBA00022490"/>
    </source>
</evidence>
<comment type="subcellular location">
    <subcellularLocation>
        <location evidence="1">Cytoplasm</location>
    </subcellularLocation>
</comment>
<evidence type="ECO:0000256" key="4">
    <source>
        <dbReference type="ARBA" id="ARBA00022759"/>
    </source>
</evidence>
<proteinExistence type="predicted"/>
<comment type="caution">
    <text evidence="8">The sequence shown here is derived from an EMBL/GenBank/DDBJ whole genome shotgun (WGS) entry which is preliminary data.</text>
</comment>